<name>K9UBL2_CHAP6</name>
<dbReference type="Gene3D" id="3.40.50.2300">
    <property type="match status" value="1"/>
</dbReference>
<protein>
    <recommendedName>
        <fullName evidence="3">Protein tyrosine phosphatase</fullName>
    </recommendedName>
</protein>
<dbReference type="InterPro" id="IPR016919">
    <property type="entry name" value="UCP029416_PTP"/>
</dbReference>
<proteinExistence type="predicted"/>
<dbReference type="OrthoDB" id="7210484at2"/>
<keyword evidence="2" id="KW-1185">Reference proteome</keyword>
<organism evidence="1 2">
    <name type="scientific">Chamaesiphon minutus (strain ATCC 27169 / PCC 6605)</name>
    <dbReference type="NCBI Taxonomy" id="1173020"/>
    <lineage>
        <taxon>Bacteria</taxon>
        <taxon>Bacillati</taxon>
        <taxon>Cyanobacteriota</taxon>
        <taxon>Cyanophyceae</taxon>
        <taxon>Gomontiellales</taxon>
        <taxon>Chamaesiphonaceae</taxon>
        <taxon>Chamaesiphon</taxon>
    </lineage>
</organism>
<reference evidence="1 2" key="1">
    <citation type="submission" date="2012-05" db="EMBL/GenBank/DDBJ databases">
        <title>Finished chromosome of genome of Chamaesiphon sp. PCC 6605.</title>
        <authorList>
            <consortium name="US DOE Joint Genome Institute"/>
            <person name="Gugger M."/>
            <person name="Coursin T."/>
            <person name="Rippka R."/>
            <person name="Tandeau De Marsac N."/>
            <person name="Huntemann M."/>
            <person name="Wei C.-L."/>
            <person name="Han J."/>
            <person name="Detter J.C."/>
            <person name="Han C."/>
            <person name="Tapia R."/>
            <person name="Chen A."/>
            <person name="Kyrpides N."/>
            <person name="Mavromatis K."/>
            <person name="Markowitz V."/>
            <person name="Szeto E."/>
            <person name="Ivanova N."/>
            <person name="Pagani I."/>
            <person name="Pati A."/>
            <person name="Goodwin L."/>
            <person name="Nordberg H.P."/>
            <person name="Cantor M.N."/>
            <person name="Hua S.X."/>
            <person name="Woyke T."/>
            <person name="Kerfeld C.A."/>
        </authorList>
    </citation>
    <scope>NUCLEOTIDE SEQUENCE [LARGE SCALE GENOMIC DNA]</scope>
    <source>
        <strain evidence="2">ATCC 27169 / PCC 6605</strain>
    </source>
</reference>
<dbReference type="HOGENOM" id="CLU_144002_0_0_3"/>
<accession>K9UBL2</accession>
<evidence type="ECO:0000313" key="1">
    <source>
        <dbReference type="EMBL" id="AFY91801.1"/>
    </source>
</evidence>
<evidence type="ECO:0008006" key="3">
    <source>
        <dbReference type="Google" id="ProtNLM"/>
    </source>
</evidence>
<dbReference type="Proteomes" id="UP000010366">
    <property type="component" value="Chromosome"/>
</dbReference>
<dbReference type="PIRSF" id="PIRSF029416">
    <property type="entry name" value="UCP029416_PTP"/>
    <property type="match status" value="1"/>
</dbReference>
<dbReference type="SUPFAM" id="SSF52788">
    <property type="entry name" value="Phosphotyrosine protein phosphatases I"/>
    <property type="match status" value="1"/>
</dbReference>
<dbReference type="eggNOG" id="COG4551">
    <property type="taxonomic scope" value="Bacteria"/>
</dbReference>
<dbReference type="InterPro" id="IPR036196">
    <property type="entry name" value="Ptyr_pPase_sf"/>
</dbReference>
<sequence>MYREQLLFVCSRNQWRSPTAAALFDNSERYIAKSAGTSDSARIKITPGLINWADRIFVMEKRHTAILQRNYPDLIEGKSVIVLHISDDYQYQDPELIEILESRLAEYLE</sequence>
<evidence type="ECO:0000313" key="2">
    <source>
        <dbReference type="Proteomes" id="UP000010366"/>
    </source>
</evidence>
<dbReference type="EMBL" id="CP003600">
    <property type="protein sequence ID" value="AFY91801.1"/>
    <property type="molecule type" value="Genomic_DNA"/>
</dbReference>
<dbReference type="AlphaFoldDB" id="K9UBL2"/>
<gene>
    <name evidence="1" type="ORF">Cha6605_0514</name>
</gene>
<dbReference type="KEGG" id="cmp:Cha6605_0514"/>
<dbReference type="STRING" id="1173020.Cha6605_0514"/>